<accession>A0A5N5GW51</accession>
<proteinExistence type="predicted"/>
<sequence>MSTNSLETLKPAMRRQNLRHYFLAHKLHLMVKSELRRLARLLLQLFELDIICVTPKVIKSQTVIDMLALFPEEEEATISKEVIAELQEFVVTATIDVPQILKK</sequence>
<evidence type="ECO:0000313" key="2">
    <source>
        <dbReference type="Proteomes" id="UP000327157"/>
    </source>
</evidence>
<reference evidence="1 2" key="1">
    <citation type="submission" date="2019-09" db="EMBL/GenBank/DDBJ databases">
        <authorList>
            <person name="Ou C."/>
        </authorList>
    </citation>
    <scope>NUCLEOTIDE SEQUENCE [LARGE SCALE GENOMIC DNA]</scope>
    <source>
        <strain evidence="1">S2</strain>
        <tissue evidence="1">Leaf</tissue>
    </source>
</reference>
<comment type="caution">
    <text evidence="1">The sequence shown here is derived from an EMBL/GenBank/DDBJ whole genome shotgun (WGS) entry which is preliminary data.</text>
</comment>
<name>A0A5N5GW51_9ROSA</name>
<dbReference type="OrthoDB" id="1730907at2759"/>
<protein>
    <submittedName>
        <fullName evidence="1">Uncharacterized protein</fullName>
    </submittedName>
</protein>
<reference evidence="1 2" key="3">
    <citation type="submission" date="2019-11" db="EMBL/GenBank/DDBJ databases">
        <title>A de novo genome assembly of a pear dwarfing rootstock.</title>
        <authorList>
            <person name="Wang F."/>
            <person name="Wang J."/>
            <person name="Li S."/>
            <person name="Zhang Y."/>
            <person name="Fang M."/>
            <person name="Ma L."/>
            <person name="Zhao Y."/>
            <person name="Jiang S."/>
        </authorList>
    </citation>
    <scope>NUCLEOTIDE SEQUENCE [LARGE SCALE GENOMIC DNA]</scope>
    <source>
        <strain evidence="1">S2</strain>
        <tissue evidence="1">Leaf</tissue>
    </source>
</reference>
<reference evidence="2" key="2">
    <citation type="submission" date="2019-10" db="EMBL/GenBank/DDBJ databases">
        <title>A de novo genome assembly of a pear dwarfing rootstock.</title>
        <authorList>
            <person name="Wang F."/>
            <person name="Wang J."/>
            <person name="Li S."/>
            <person name="Zhang Y."/>
            <person name="Fang M."/>
            <person name="Ma L."/>
            <person name="Zhao Y."/>
            <person name="Jiang S."/>
        </authorList>
    </citation>
    <scope>NUCLEOTIDE SEQUENCE [LARGE SCALE GENOMIC DNA]</scope>
</reference>
<gene>
    <name evidence="1" type="ORF">D8674_013791</name>
</gene>
<dbReference type="EMBL" id="SMOL01000401">
    <property type="protein sequence ID" value="KAB2617922.1"/>
    <property type="molecule type" value="Genomic_DNA"/>
</dbReference>
<keyword evidence="2" id="KW-1185">Reference proteome</keyword>
<dbReference type="AlphaFoldDB" id="A0A5N5GW51"/>
<organism evidence="1 2">
    <name type="scientific">Pyrus ussuriensis x Pyrus communis</name>
    <dbReference type="NCBI Taxonomy" id="2448454"/>
    <lineage>
        <taxon>Eukaryota</taxon>
        <taxon>Viridiplantae</taxon>
        <taxon>Streptophyta</taxon>
        <taxon>Embryophyta</taxon>
        <taxon>Tracheophyta</taxon>
        <taxon>Spermatophyta</taxon>
        <taxon>Magnoliopsida</taxon>
        <taxon>eudicotyledons</taxon>
        <taxon>Gunneridae</taxon>
        <taxon>Pentapetalae</taxon>
        <taxon>rosids</taxon>
        <taxon>fabids</taxon>
        <taxon>Rosales</taxon>
        <taxon>Rosaceae</taxon>
        <taxon>Amygdaloideae</taxon>
        <taxon>Maleae</taxon>
        <taxon>Pyrus</taxon>
    </lineage>
</organism>
<dbReference type="Proteomes" id="UP000327157">
    <property type="component" value="Chromosome 15"/>
</dbReference>
<evidence type="ECO:0000313" key="1">
    <source>
        <dbReference type="EMBL" id="KAB2617922.1"/>
    </source>
</evidence>